<dbReference type="AlphaFoldDB" id="A0A0E9Q7G6"/>
<reference evidence="1" key="1">
    <citation type="submission" date="2014-11" db="EMBL/GenBank/DDBJ databases">
        <authorList>
            <person name="Amaro Gonzalez C."/>
        </authorList>
    </citation>
    <scope>NUCLEOTIDE SEQUENCE</scope>
</reference>
<evidence type="ECO:0000313" key="1">
    <source>
        <dbReference type="EMBL" id="JAH12053.1"/>
    </source>
</evidence>
<accession>A0A0E9Q7G6</accession>
<reference evidence="1" key="2">
    <citation type="journal article" date="2015" name="Fish Shellfish Immunol.">
        <title>Early steps in the European eel (Anguilla anguilla)-Vibrio vulnificus interaction in the gills: Role of the RtxA13 toxin.</title>
        <authorList>
            <person name="Callol A."/>
            <person name="Pajuelo D."/>
            <person name="Ebbesson L."/>
            <person name="Teles M."/>
            <person name="MacKenzie S."/>
            <person name="Amaro C."/>
        </authorList>
    </citation>
    <scope>NUCLEOTIDE SEQUENCE</scope>
</reference>
<name>A0A0E9Q7G6_ANGAN</name>
<organism evidence="1">
    <name type="scientific">Anguilla anguilla</name>
    <name type="common">European freshwater eel</name>
    <name type="synonym">Muraena anguilla</name>
    <dbReference type="NCBI Taxonomy" id="7936"/>
    <lineage>
        <taxon>Eukaryota</taxon>
        <taxon>Metazoa</taxon>
        <taxon>Chordata</taxon>
        <taxon>Craniata</taxon>
        <taxon>Vertebrata</taxon>
        <taxon>Euteleostomi</taxon>
        <taxon>Actinopterygii</taxon>
        <taxon>Neopterygii</taxon>
        <taxon>Teleostei</taxon>
        <taxon>Anguilliformes</taxon>
        <taxon>Anguillidae</taxon>
        <taxon>Anguilla</taxon>
    </lineage>
</organism>
<proteinExistence type="predicted"/>
<sequence length="55" mass="6351">MNERLLKSSLTFSVSFFSVIQHVITSAPQLGQLGNQRKYLQKCHKCLYGRFNGYL</sequence>
<protein>
    <submittedName>
        <fullName evidence="1">Uncharacterized protein</fullName>
    </submittedName>
</protein>
<dbReference type="EMBL" id="GBXM01096524">
    <property type="protein sequence ID" value="JAH12053.1"/>
    <property type="molecule type" value="Transcribed_RNA"/>
</dbReference>